<dbReference type="AlphaFoldDB" id="A0A517Z2S1"/>
<keyword evidence="1" id="KW-0472">Membrane</keyword>
<feature type="transmembrane region" description="Helical" evidence="1">
    <location>
        <begin position="172"/>
        <end position="190"/>
    </location>
</feature>
<dbReference type="SUPFAM" id="SSF52091">
    <property type="entry name" value="SpoIIaa-like"/>
    <property type="match status" value="1"/>
</dbReference>
<feature type="transmembrane region" description="Helical" evidence="1">
    <location>
        <begin position="197"/>
        <end position="217"/>
    </location>
</feature>
<evidence type="ECO:0000256" key="1">
    <source>
        <dbReference type="SAM" id="Phobius"/>
    </source>
</evidence>
<dbReference type="Gene3D" id="3.30.750.24">
    <property type="entry name" value="STAS domain"/>
    <property type="match status" value="1"/>
</dbReference>
<evidence type="ECO:0000313" key="3">
    <source>
        <dbReference type="EMBL" id="QDU36765.1"/>
    </source>
</evidence>
<dbReference type="KEGG" id="mri:Mal4_10630"/>
<evidence type="ECO:0000259" key="2">
    <source>
        <dbReference type="PROSITE" id="PS50801"/>
    </source>
</evidence>
<dbReference type="EMBL" id="CP036275">
    <property type="protein sequence ID" value="QDU36765.1"/>
    <property type="molecule type" value="Genomic_DNA"/>
</dbReference>
<protein>
    <submittedName>
        <fullName evidence="3">STAS domain protein</fullName>
    </submittedName>
</protein>
<evidence type="ECO:0000313" key="4">
    <source>
        <dbReference type="Proteomes" id="UP000320496"/>
    </source>
</evidence>
<keyword evidence="1" id="KW-0812">Transmembrane</keyword>
<dbReference type="InterPro" id="IPR002645">
    <property type="entry name" value="STAS_dom"/>
</dbReference>
<reference evidence="3 4" key="1">
    <citation type="submission" date="2019-02" db="EMBL/GenBank/DDBJ databases">
        <title>Deep-cultivation of Planctomycetes and their phenomic and genomic characterization uncovers novel biology.</title>
        <authorList>
            <person name="Wiegand S."/>
            <person name="Jogler M."/>
            <person name="Boedeker C."/>
            <person name="Pinto D."/>
            <person name="Vollmers J."/>
            <person name="Rivas-Marin E."/>
            <person name="Kohn T."/>
            <person name="Peeters S.H."/>
            <person name="Heuer A."/>
            <person name="Rast P."/>
            <person name="Oberbeckmann S."/>
            <person name="Bunk B."/>
            <person name="Jeske O."/>
            <person name="Meyerdierks A."/>
            <person name="Storesund J.E."/>
            <person name="Kallscheuer N."/>
            <person name="Luecker S."/>
            <person name="Lage O.M."/>
            <person name="Pohl T."/>
            <person name="Merkel B.J."/>
            <person name="Hornburger P."/>
            <person name="Mueller R.-W."/>
            <person name="Bruemmer F."/>
            <person name="Labrenz M."/>
            <person name="Spormann A.M."/>
            <person name="Op den Camp H."/>
            <person name="Overmann J."/>
            <person name="Amann R."/>
            <person name="Jetten M.S.M."/>
            <person name="Mascher T."/>
            <person name="Medema M.H."/>
            <person name="Devos D.P."/>
            <person name="Kaster A.-K."/>
            <person name="Ovreas L."/>
            <person name="Rohde M."/>
            <person name="Galperin M.Y."/>
            <person name="Jogler C."/>
        </authorList>
    </citation>
    <scope>NUCLEOTIDE SEQUENCE [LARGE SCALE GENOMIC DNA]</scope>
    <source>
        <strain evidence="3 4">Mal4</strain>
    </source>
</reference>
<dbReference type="RefSeq" id="WP_197444101.1">
    <property type="nucleotide sequence ID" value="NZ_CP036275.1"/>
</dbReference>
<gene>
    <name evidence="3" type="ORF">Mal4_10630</name>
</gene>
<dbReference type="Proteomes" id="UP000320496">
    <property type="component" value="Chromosome"/>
</dbReference>
<keyword evidence="4" id="KW-1185">Reference proteome</keyword>
<accession>A0A517Z2S1</accession>
<feature type="domain" description="STAS" evidence="2">
    <location>
        <begin position="53"/>
        <end position="119"/>
    </location>
</feature>
<dbReference type="Pfam" id="PF01740">
    <property type="entry name" value="STAS"/>
    <property type="match status" value="1"/>
</dbReference>
<feature type="transmembrane region" description="Helical" evidence="1">
    <location>
        <begin position="139"/>
        <end position="160"/>
    </location>
</feature>
<proteinExistence type="predicted"/>
<name>A0A517Z2S1_9PLAN</name>
<keyword evidence="1" id="KW-1133">Transmembrane helix</keyword>
<dbReference type="InterPro" id="IPR036513">
    <property type="entry name" value="STAS_dom_sf"/>
</dbReference>
<dbReference type="PROSITE" id="PS50801">
    <property type="entry name" value="STAS"/>
    <property type="match status" value="1"/>
</dbReference>
<organism evidence="3 4">
    <name type="scientific">Maioricimonas rarisocia</name>
    <dbReference type="NCBI Taxonomy" id="2528026"/>
    <lineage>
        <taxon>Bacteria</taxon>
        <taxon>Pseudomonadati</taxon>
        <taxon>Planctomycetota</taxon>
        <taxon>Planctomycetia</taxon>
        <taxon>Planctomycetales</taxon>
        <taxon>Planctomycetaceae</taxon>
        <taxon>Maioricimonas</taxon>
    </lineage>
</organism>
<sequence length="219" mass="23052">MSATTKRYDLDASGSHVILTLKQELNDVQWAQIEQVGTEVLQDLQDRRSPSCLIDLSPMHYMGSAMVALIVRIWKAVNDKGGRVVVVVGDDMVLKVISLAGLDKVWNIARTREDGLKQLGGRVTRNSSGQATVSARPSAIVVVISVIGMLVAGAGLGVLYGNYATEPIGQGLVFGGAVVGVLAGLISLVRDQGGRRLLAAVSTVACVGLAVAGWMNFPV</sequence>